<dbReference type="WBParaSite" id="ALUE_0000611801-mRNA-1">
    <property type="protein sequence ID" value="ALUE_0000611801-mRNA-1"/>
    <property type="gene ID" value="ALUE_0000611801"/>
</dbReference>
<accession>A0A0M3HTU0</accession>
<name>A0A0M3HTU0_ASCLU</name>
<protein>
    <submittedName>
        <fullName evidence="2">Uncharacterized protein</fullName>
    </submittedName>
</protein>
<evidence type="ECO:0000313" key="1">
    <source>
        <dbReference type="Proteomes" id="UP000036681"/>
    </source>
</evidence>
<proteinExistence type="predicted"/>
<sequence length="126" mass="14141">MFPLKGGETMRAHIAQEKATAYHDELEYHMANKMAAHGRMEVKNRSPQAHVENWVLSSKSGPEEPSPVALNVIVLRRQYPTSLPHSCTLAFSSTDVGRALCHYAQITLRNRCMPSVAYARMFRTVG</sequence>
<dbReference type="AlphaFoldDB" id="A0A0M3HTU0"/>
<organism evidence="1 2">
    <name type="scientific">Ascaris lumbricoides</name>
    <name type="common">Giant roundworm</name>
    <dbReference type="NCBI Taxonomy" id="6252"/>
    <lineage>
        <taxon>Eukaryota</taxon>
        <taxon>Metazoa</taxon>
        <taxon>Ecdysozoa</taxon>
        <taxon>Nematoda</taxon>
        <taxon>Chromadorea</taxon>
        <taxon>Rhabditida</taxon>
        <taxon>Spirurina</taxon>
        <taxon>Ascaridomorpha</taxon>
        <taxon>Ascaridoidea</taxon>
        <taxon>Ascarididae</taxon>
        <taxon>Ascaris</taxon>
    </lineage>
</organism>
<evidence type="ECO:0000313" key="2">
    <source>
        <dbReference type="WBParaSite" id="ALUE_0000611801-mRNA-1"/>
    </source>
</evidence>
<dbReference type="Proteomes" id="UP000036681">
    <property type="component" value="Unplaced"/>
</dbReference>
<reference evidence="2" key="1">
    <citation type="submission" date="2017-02" db="UniProtKB">
        <authorList>
            <consortium name="WormBaseParasite"/>
        </authorList>
    </citation>
    <scope>IDENTIFICATION</scope>
</reference>
<keyword evidence="1" id="KW-1185">Reference proteome</keyword>